<evidence type="ECO:0000313" key="2">
    <source>
        <dbReference type="EMBL" id="MBM4626669.1"/>
    </source>
</evidence>
<accession>A0A9Q2XRT1</accession>
<dbReference type="RefSeq" id="WP_084846605.1">
    <property type="nucleotide sequence ID" value="NZ_AP025268.1"/>
</dbReference>
<protein>
    <submittedName>
        <fullName evidence="1">Uncharacterized protein</fullName>
    </submittedName>
</protein>
<reference evidence="3 4" key="1">
    <citation type="journal article" date="2016" name="Genome Biol. Evol.">
        <title>Pangenome and Phylogenomic Analysis of the Pathogenic Actinobacterium Rhodococcus equi.</title>
        <authorList>
            <person name="Anastasi E."/>
            <person name="MacArthur I."/>
            <person name="Scortti M."/>
            <person name="Alvarez S."/>
            <person name="Giguere S."/>
            <person name="Vazquez-Boland J.A."/>
        </authorList>
    </citation>
    <scope>NUCLEOTIDE SEQUENCE [LARGE SCALE GENOMIC DNA]</scope>
    <source>
        <strain evidence="3 4">PAM1271</strain>
    </source>
</reference>
<dbReference type="EMBL" id="LWIC01000001">
    <property type="protein sequence ID" value="ORM31271.1"/>
    <property type="molecule type" value="Genomic_DNA"/>
</dbReference>
<organism evidence="1 5">
    <name type="scientific">Rhodococcus hoagii</name>
    <name type="common">Corynebacterium equii</name>
    <dbReference type="NCBI Taxonomy" id="43767"/>
    <lineage>
        <taxon>Bacteria</taxon>
        <taxon>Bacillati</taxon>
        <taxon>Actinomycetota</taxon>
        <taxon>Actinomycetes</taxon>
        <taxon>Mycobacteriales</taxon>
        <taxon>Nocardiaceae</taxon>
        <taxon>Prescottella</taxon>
    </lineage>
</organism>
<dbReference type="Proteomes" id="UP000808906">
    <property type="component" value="Unassembled WGS sequence"/>
</dbReference>
<dbReference type="Proteomes" id="UP000193518">
    <property type="component" value="Unassembled WGS sequence"/>
</dbReference>
<sequence>MIAVAISVGLLALVAAACGVVLYARRLRIRSRVLVSLKSGNGVSGVIVRSSGNWIVVADAMVLDRDASAPTPADGEIWVERANVDFVQAIGGDR</sequence>
<dbReference type="Proteomes" id="UP000738270">
    <property type="component" value="Unassembled WGS sequence"/>
</dbReference>
<reference evidence="1" key="2">
    <citation type="submission" date="2019-11" db="EMBL/GenBank/DDBJ databases">
        <title>Spread of Macrolides and rifampicin resistant Rhodococcus equi in clinical isolates in the USA.</title>
        <authorList>
            <person name="Alvarez-Narvaez S."/>
            <person name="Huber L."/>
            <person name="Cohen N.D."/>
            <person name="Slovis N."/>
            <person name="Greiter M."/>
            <person name="Giguere S."/>
            <person name="Hart K."/>
        </authorList>
    </citation>
    <scope>NUCLEOTIDE SEQUENCE</scope>
    <source>
        <strain evidence="1">Lh_17</strain>
        <strain evidence="2">Lh_38</strain>
    </source>
</reference>
<comment type="caution">
    <text evidence="1">The sequence shown here is derived from an EMBL/GenBank/DDBJ whole genome shotgun (WGS) entry which is preliminary data.</text>
</comment>
<dbReference type="AlphaFoldDB" id="A0A9Q2XRT1"/>
<dbReference type="EMBL" id="WUXR01000017">
    <property type="protein sequence ID" value="MBM4567978.1"/>
    <property type="molecule type" value="Genomic_DNA"/>
</dbReference>
<name>A0A9Q2XRT1_RHOHA</name>
<evidence type="ECO:0000313" key="1">
    <source>
        <dbReference type="EMBL" id="MBM4567978.1"/>
    </source>
</evidence>
<evidence type="ECO:0000313" key="3">
    <source>
        <dbReference type="EMBL" id="ORM31271.1"/>
    </source>
</evidence>
<dbReference type="EMBL" id="WUXD01000002">
    <property type="protein sequence ID" value="MBM4626669.1"/>
    <property type="molecule type" value="Genomic_DNA"/>
</dbReference>
<evidence type="ECO:0000313" key="4">
    <source>
        <dbReference type="Proteomes" id="UP000193518"/>
    </source>
</evidence>
<proteinExistence type="predicted"/>
<evidence type="ECO:0000313" key="5">
    <source>
        <dbReference type="Proteomes" id="UP000808906"/>
    </source>
</evidence>
<gene>
    <name evidence="3" type="ORF">A5N68_03440</name>
    <name evidence="1" type="ORF">GS441_21925</name>
    <name evidence="2" type="ORF">GS453_07245</name>
</gene>